<name>A0A1B4V3I1_9GAMM</name>
<protein>
    <submittedName>
        <fullName evidence="3">Lipopolysaccharide biosynthesis protein</fullName>
    </submittedName>
</protein>
<evidence type="ECO:0000313" key="3">
    <source>
        <dbReference type="EMBL" id="BAU48120.1"/>
    </source>
</evidence>
<feature type="transmembrane region" description="Helical" evidence="1">
    <location>
        <begin position="37"/>
        <end position="56"/>
    </location>
</feature>
<dbReference type="Pfam" id="PF13807">
    <property type="entry name" value="GNVR"/>
    <property type="match status" value="1"/>
</dbReference>
<proteinExistence type="predicted"/>
<dbReference type="PANTHER" id="PTHR32309:SF13">
    <property type="entry name" value="FERRIC ENTEROBACTIN TRANSPORT PROTEIN FEPE"/>
    <property type="match status" value="1"/>
</dbReference>
<keyword evidence="4" id="KW-1185">Reference proteome</keyword>
<accession>A0A1B4V3I1</accession>
<evidence type="ECO:0000259" key="2">
    <source>
        <dbReference type="Pfam" id="PF13807"/>
    </source>
</evidence>
<keyword evidence="1" id="KW-1133">Transmembrane helix</keyword>
<evidence type="ECO:0000313" key="4">
    <source>
        <dbReference type="Proteomes" id="UP000218899"/>
    </source>
</evidence>
<keyword evidence="1" id="KW-0472">Membrane</keyword>
<gene>
    <name evidence="3" type="ORF">SVA_1558</name>
</gene>
<feature type="transmembrane region" description="Helical" evidence="1">
    <location>
        <begin position="267"/>
        <end position="287"/>
    </location>
</feature>
<keyword evidence="1" id="KW-0812">Transmembrane</keyword>
<dbReference type="GO" id="GO:0005886">
    <property type="term" value="C:plasma membrane"/>
    <property type="evidence" value="ECO:0007669"/>
    <property type="project" value="TreeGrafter"/>
</dbReference>
<dbReference type="AlphaFoldDB" id="A0A1B4V3I1"/>
<evidence type="ECO:0000256" key="1">
    <source>
        <dbReference type="SAM" id="Phobius"/>
    </source>
</evidence>
<dbReference type="KEGG" id="sva:SVA_1558"/>
<dbReference type="GO" id="GO:0004713">
    <property type="term" value="F:protein tyrosine kinase activity"/>
    <property type="evidence" value="ECO:0007669"/>
    <property type="project" value="TreeGrafter"/>
</dbReference>
<dbReference type="PANTHER" id="PTHR32309">
    <property type="entry name" value="TYROSINE-PROTEIN KINASE"/>
    <property type="match status" value="1"/>
</dbReference>
<sequence length="310" mass="34518">MSVVIQRSRSGAADEPGYDRPPYLRDYWRVVSAERRAAVALLALCTLVATAVAFLWPPTYEAEVLLAPVPQSRDQSLGLGGQFADIATMIGLTLGPRKDRTAEHLAALRSRSLAMGFVQKESLRPVLFAERWDAGSGQWKGGAPTDWEAYERFDEDVRSVSMDWKSGLITLRIEWSDPETAARWANALVQFANERLRADAIEDATRRIAYLQKEVARTGAMEVRQAIFRLIEAETKRRMMAATNVEYAFEVIDPAVTPEERAWPKRVLMIATGFLVGVMLSVTVAFVRRAWSGPCPTGTDPATPWVTGRT</sequence>
<dbReference type="InterPro" id="IPR032807">
    <property type="entry name" value="GNVR"/>
</dbReference>
<dbReference type="SUPFAM" id="SSF160355">
    <property type="entry name" value="Bacterial polysaccharide co-polymerase-like"/>
    <property type="match status" value="1"/>
</dbReference>
<dbReference type="InterPro" id="IPR050445">
    <property type="entry name" value="Bact_polysacc_biosynth/exp"/>
</dbReference>
<reference evidence="3 4" key="1">
    <citation type="submission" date="2015-08" db="EMBL/GenBank/DDBJ databases">
        <title>Complete genome sequence of Sulfurifustis variabilis.</title>
        <authorList>
            <person name="Miura A."/>
            <person name="Kojima H."/>
            <person name="Fukui M."/>
        </authorList>
    </citation>
    <scope>NUCLEOTIDE SEQUENCE [LARGE SCALE GENOMIC DNA]</scope>
    <source>
        <strain evidence="4">skN76</strain>
    </source>
</reference>
<dbReference type="Proteomes" id="UP000218899">
    <property type="component" value="Chromosome"/>
</dbReference>
<dbReference type="OrthoDB" id="9775724at2"/>
<dbReference type="EMBL" id="AP014936">
    <property type="protein sequence ID" value="BAU48120.1"/>
    <property type="molecule type" value="Genomic_DNA"/>
</dbReference>
<feature type="domain" description="Tyrosine-protein kinase G-rich" evidence="2">
    <location>
        <begin position="221"/>
        <end position="290"/>
    </location>
</feature>
<organism evidence="3 4">
    <name type="scientific">Sulfurifustis variabilis</name>
    <dbReference type="NCBI Taxonomy" id="1675686"/>
    <lineage>
        <taxon>Bacteria</taxon>
        <taxon>Pseudomonadati</taxon>
        <taxon>Pseudomonadota</taxon>
        <taxon>Gammaproteobacteria</taxon>
        <taxon>Acidiferrobacterales</taxon>
        <taxon>Acidiferrobacteraceae</taxon>
        <taxon>Sulfurifustis</taxon>
    </lineage>
</organism>
<dbReference type="RefSeq" id="WP_096460663.1">
    <property type="nucleotide sequence ID" value="NZ_AP014936.1"/>
</dbReference>